<evidence type="ECO:0000256" key="1">
    <source>
        <dbReference type="SAM" id="MobiDB-lite"/>
    </source>
</evidence>
<feature type="domain" description="CBM21" evidence="2">
    <location>
        <begin position="283"/>
        <end position="428"/>
    </location>
</feature>
<feature type="compositionally biased region" description="Acidic residues" evidence="1">
    <location>
        <begin position="93"/>
        <end position="105"/>
    </location>
</feature>
<reference evidence="3 4" key="1">
    <citation type="journal article" date="2016" name="Mol. Biol. Evol.">
        <title>Comparative Genomics of Early-Diverging Mushroom-Forming Fungi Provides Insights into the Origins of Lignocellulose Decay Capabilities.</title>
        <authorList>
            <person name="Nagy L.G."/>
            <person name="Riley R."/>
            <person name="Tritt A."/>
            <person name="Adam C."/>
            <person name="Daum C."/>
            <person name="Floudas D."/>
            <person name="Sun H."/>
            <person name="Yadav J.S."/>
            <person name="Pangilinan J."/>
            <person name="Larsson K.H."/>
            <person name="Matsuura K."/>
            <person name="Barry K."/>
            <person name="Labutti K."/>
            <person name="Kuo R."/>
            <person name="Ohm R.A."/>
            <person name="Bhattacharya S.S."/>
            <person name="Shirouzu T."/>
            <person name="Yoshinaga Y."/>
            <person name="Martin F.M."/>
            <person name="Grigoriev I.V."/>
            <person name="Hibbett D.S."/>
        </authorList>
    </citation>
    <scope>NUCLEOTIDE SEQUENCE [LARGE SCALE GENOMIC DNA]</scope>
    <source>
        <strain evidence="3 4">HHB9708</strain>
    </source>
</reference>
<feature type="region of interest" description="Disordered" evidence="1">
    <location>
        <begin position="457"/>
        <end position="477"/>
    </location>
</feature>
<dbReference type="Proteomes" id="UP000076722">
    <property type="component" value="Unassembled WGS sequence"/>
</dbReference>
<dbReference type="STRING" id="1314777.A0A164ULJ7"/>
<feature type="compositionally biased region" description="Low complexity" evidence="1">
    <location>
        <begin position="598"/>
        <end position="626"/>
    </location>
</feature>
<feature type="compositionally biased region" description="Polar residues" evidence="1">
    <location>
        <begin position="125"/>
        <end position="135"/>
    </location>
</feature>
<gene>
    <name evidence="3" type="ORF">SISNIDRAFT_549717</name>
</gene>
<dbReference type="InterPro" id="IPR050782">
    <property type="entry name" value="PP1_regulatory_subunit_3"/>
</dbReference>
<dbReference type="PANTHER" id="PTHR12307">
    <property type="entry name" value="PROTEIN PHOSPHATASE 1 REGULATORY SUBUNIT"/>
    <property type="match status" value="1"/>
</dbReference>
<feature type="region of interest" description="Disordered" evidence="1">
    <location>
        <begin position="491"/>
        <end position="629"/>
    </location>
</feature>
<dbReference type="PROSITE" id="PS51159">
    <property type="entry name" value="CBM21"/>
    <property type="match status" value="1"/>
</dbReference>
<organism evidence="3 4">
    <name type="scientific">Sistotremastrum niveocremeum HHB9708</name>
    <dbReference type="NCBI Taxonomy" id="1314777"/>
    <lineage>
        <taxon>Eukaryota</taxon>
        <taxon>Fungi</taxon>
        <taxon>Dikarya</taxon>
        <taxon>Basidiomycota</taxon>
        <taxon>Agaricomycotina</taxon>
        <taxon>Agaricomycetes</taxon>
        <taxon>Sistotremastrales</taxon>
        <taxon>Sistotremastraceae</taxon>
        <taxon>Sertulicium</taxon>
        <taxon>Sertulicium niveocremeum</taxon>
    </lineage>
</organism>
<dbReference type="InterPro" id="IPR038175">
    <property type="entry name" value="CBM21_dom_sf"/>
</dbReference>
<dbReference type="GO" id="GO:0005979">
    <property type="term" value="P:regulation of glycogen biosynthetic process"/>
    <property type="evidence" value="ECO:0007669"/>
    <property type="project" value="TreeGrafter"/>
</dbReference>
<dbReference type="GO" id="GO:0008157">
    <property type="term" value="F:protein phosphatase 1 binding"/>
    <property type="evidence" value="ECO:0007669"/>
    <property type="project" value="TreeGrafter"/>
</dbReference>
<keyword evidence="4" id="KW-1185">Reference proteome</keyword>
<dbReference type="EMBL" id="KV419407">
    <property type="protein sequence ID" value="KZS93346.1"/>
    <property type="molecule type" value="Genomic_DNA"/>
</dbReference>
<evidence type="ECO:0000259" key="2">
    <source>
        <dbReference type="PROSITE" id="PS51159"/>
    </source>
</evidence>
<feature type="region of interest" description="Disordered" evidence="1">
    <location>
        <begin position="350"/>
        <end position="370"/>
    </location>
</feature>
<feature type="compositionally biased region" description="Polar residues" evidence="1">
    <location>
        <begin position="186"/>
        <end position="207"/>
    </location>
</feature>
<dbReference type="Pfam" id="PF03370">
    <property type="entry name" value="CBM_21"/>
    <property type="match status" value="1"/>
</dbReference>
<dbReference type="GO" id="GO:2001069">
    <property type="term" value="F:glycogen binding"/>
    <property type="evidence" value="ECO:0007669"/>
    <property type="project" value="TreeGrafter"/>
</dbReference>
<feature type="region of interest" description="Disordered" evidence="1">
    <location>
        <begin position="1"/>
        <end position="251"/>
    </location>
</feature>
<dbReference type="OrthoDB" id="1881at2759"/>
<feature type="compositionally biased region" description="Low complexity" evidence="1">
    <location>
        <begin position="144"/>
        <end position="185"/>
    </location>
</feature>
<feature type="compositionally biased region" description="Acidic residues" evidence="1">
    <location>
        <begin position="536"/>
        <end position="545"/>
    </location>
</feature>
<dbReference type="AlphaFoldDB" id="A0A164ULJ7"/>
<accession>A0A164ULJ7</accession>
<dbReference type="PANTHER" id="PTHR12307:SF36">
    <property type="entry name" value="GLYCOGEN-BINDING SUBUNIT 76A"/>
    <property type="match status" value="1"/>
</dbReference>
<proteinExistence type="predicted"/>
<evidence type="ECO:0000313" key="4">
    <source>
        <dbReference type="Proteomes" id="UP000076722"/>
    </source>
</evidence>
<sequence>MPYVPVDHFHDTPKPERHHRRSSSHNYFSTEKLAGPGAFAPLNNLPRRRSSHNTATQGLTLDIPPMVQSHPLPEPSPDAAQKRATFSVGGADDSSEEDDSLEEAQEITKMVKATPPPEPRRSPPLAQSHSDSSIPFPTLPRLPSPDSSSASSSPLVRTPSTPIILSNGKPLKPSLKSSYSSSSIPQTVSAHIRSQSAPATPATQTPKNVHFKDNDGLETVRLFDKSGKPASINRNPDETETETEYDSSSSFQLRGYPFPRIPASEAASIVLGPVPATSPIPNPNPPPATNVLLEDITLPSTRPPVLRGSVLVRNITFAKFVAVRFTLDDWQTTSEVTCKYVASLPSLPPPFPQPPKKTEHPSAKSSTSWQWGSPASADWDRFSFSIKLEDLESKLADRTMWLVVRYQANGEGGGEWWDNNAGANYRVAFQKSVAPAPAPSIPPSRTLAFSSPAQVALPTRTASPPMKSNPGSKALTHPVLSPLALNSRPTFGSFSGSPASRPVPPTYPVPGARTKSKLSLSNYVPPSSPSRPSLELDSDSDDDKDEKENESIRHKRNSLELSPGAIIGGMPASMPSVQLPWPSSADTSAVETPRANGPSKPSSVPFPSSSPMSVPRSMTAPSASTPPADPTYAEFVKQWCFHQSPSPMPSTSASPDRPANLWFTMGAETSGFGAIGRSQSPILASFEAGRA</sequence>
<evidence type="ECO:0000313" key="3">
    <source>
        <dbReference type="EMBL" id="KZS93346.1"/>
    </source>
</evidence>
<dbReference type="GO" id="GO:0000164">
    <property type="term" value="C:protein phosphatase type 1 complex"/>
    <property type="evidence" value="ECO:0007669"/>
    <property type="project" value="TreeGrafter"/>
</dbReference>
<name>A0A164ULJ7_9AGAM</name>
<dbReference type="Gene3D" id="2.60.40.2440">
    <property type="entry name" value="Carbohydrate binding type-21 domain"/>
    <property type="match status" value="1"/>
</dbReference>
<protein>
    <recommendedName>
        <fullName evidence="2">CBM21 domain-containing protein</fullName>
    </recommendedName>
</protein>
<dbReference type="InterPro" id="IPR005036">
    <property type="entry name" value="CBM21_dom"/>
</dbReference>